<proteinExistence type="predicted"/>
<evidence type="ECO:0000313" key="1">
    <source>
        <dbReference type="EMBL" id="UXP33527.1"/>
    </source>
</evidence>
<name>A0ABY6CSN6_9BACT</name>
<gene>
    <name evidence="1" type="ORF">N6H18_06115</name>
</gene>
<dbReference type="EMBL" id="CP106679">
    <property type="protein sequence ID" value="UXP33527.1"/>
    <property type="molecule type" value="Genomic_DNA"/>
</dbReference>
<dbReference type="RefSeq" id="WP_262310956.1">
    <property type="nucleotide sequence ID" value="NZ_CP106679.1"/>
</dbReference>
<organism evidence="1 2">
    <name type="scientific">Reichenbachiella agarivorans</name>
    <dbReference type="NCBI Taxonomy" id="2979464"/>
    <lineage>
        <taxon>Bacteria</taxon>
        <taxon>Pseudomonadati</taxon>
        <taxon>Bacteroidota</taxon>
        <taxon>Cytophagia</taxon>
        <taxon>Cytophagales</taxon>
        <taxon>Reichenbachiellaceae</taxon>
        <taxon>Reichenbachiella</taxon>
    </lineage>
</organism>
<dbReference type="Proteomes" id="UP001065174">
    <property type="component" value="Chromosome"/>
</dbReference>
<protein>
    <submittedName>
        <fullName evidence="1">Uncharacterized protein</fullName>
    </submittedName>
</protein>
<sequence>MKAAHIWVFALIILLTSFDHPRRISVTEKVRRGIQIYTGYTDDVL</sequence>
<accession>A0ABY6CSN6</accession>
<evidence type="ECO:0000313" key="2">
    <source>
        <dbReference type="Proteomes" id="UP001065174"/>
    </source>
</evidence>
<reference evidence="1" key="1">
    <citation type="submission" date="2022-09" db="EMBL/GenBank/DDBJ databases">
        <title>Comparative genomics and taxonomic characterization of three novel marine species of genus Reichenbachiella exhibiting antioxidant and polysaccharide degradation activities.</title>
        <authorList>
            <person name="Muhammad N."/>
            <person name="Lee Y.-J."/>
            <person name="Ko J."/>
            <person name="Kim S.-G."/>
        </authorList>
    </citation>
    <scope>NUCLEOTIDE SEQUENCE</scope>
    <source>
        <strain evidence="1">BKB1-1</strain>
    </source>
</reference>
<keyword evidence="2" id="KW-1185">Reference proteome</keyword>